<dbReference type="InterPro" id="IPR019448">
    <property type="entry name" value="NT-C2"/>
</dbReference>
<evidence type="ECO:0000256" key="1">
    <source>
        <dbReference type="ARBA" id="ARBA00004177"/>
    </source>
</evidence>
<dbReference type="EMBL" id="NNAY01000112">
    <property type="protein sequence ID" value="OXU30867.1"/>
    <property type="molecule type" value="Genomic_DNA"/>
</dbReference>
<evidence type="ECO:0000259" key="6">
    <source>
        <dbReference type="PROSITE" id="PS50021"/>
    </source>
</evidence>
<evidence type="ECO:0000256" key="5">
    <source>
        <dbReference type="SAM" id="MobiDB-lite"/>
    </source>
</evidence>
<keyword evidence="2" id="KW-0597">Phosphoprotein</keyword>
<dbReference type="PROSITE" id="PS50021">
    <property type="entry name" value="CH"/>
    <property type="match status" value="1"/>
</dbReference>
<feature type="region of interest" description="Disordered" evidence="5">
    <location>
        <begin position="509"/>
        <end position="536"/>
    </location>
</feature>
<reference evidence="9 10" key="1">
    <citation type="journal article" date="2017" name="Curr. Biol.">
        <title>The Evolution of Venom by Co-option of Single-Copy Genes.</title>
        <authorList>
            <person name="Martinson E.O."/>
            <person name="Mrinalini"/>
            <person name="Kelkar Y.D."/>
            <person name="Chang C.H."/>
            <person name="Werren J.H."/>
        </authorList>
    </citation>
    <scope>NUCLEOTIDE SEQUENCE [LARGE SCALE GENOMIC DNA]</scope>
    <source>
        <strain evidence="9 10">Alberta</strain>
        <tissue evidence="9">Whole body</tissue>
    </source>
</reference>
<feature type="compositionally biased region" description="Polar residues" evidence="5">
    <location>
        <begin position="725"/>
        <end position="740"/>
    </location>
</feature>
<dbReference type="Gene3D" id="1.10.418.10">
    <property type="entry name" value="Calponin-like domain"/>
    <property type="match status" value="1"/>
</dbReference>
<accession>A0A232FKL6</accession>
<sequence>MSSVWKRLQRVNKRAAKFQFTVSYHEVTLETTTKCHPVLEDNTETFLSLQQVTRSPFILYVHRKPNKLSVVWTRRSRRVSSEPLEWEPSLSDPLKGTISWSVPDNHTVSVTLFKDPRTHELEDKDWTFVIEDVSSTGKRRHVAALNVNMKKYATLESSQQQLKLDLKPTSKKIVSARLECTMSCVFLREGKATDEDMQSMASLMSVNNNSDIAPLDDFDNEDIPEDVEEVSIRNIDEILDISAQLDLMTSSLTGSEVPSTPISGRGRNEISTINRFSPRAVASLSKDETTPINEEQRRFSRDITFAGDIVDTTVKERPYIKNELVQNDRNAEHNAKRASLRPLDLKKPNTSGHRMRDITPGQDLLEWCKEVTKDYQGVKVTNLTTSWRNGMAFCAVIHHFRPDLIDIDSLLPHDVKGNCKKAFDAGEALGIPRVIEPADMDILTVPDKLAVMTYLYQLRAHFTGHELEVHQIGKTTDESSYMIGRFNTDNNSDVSVQLFGQEIINLRKKEQADQRNNKLDNNRRSNPFDYKKDDINMESLRNKLHLSLSMDHQDDQFNKEKSPSSVKDVKDIILASSKSILGKVLSPTKEKFAKEHVTREKSNSPTRVTPQAQQPQQQTQQPRPILMTRRQLTDPFGSDDEEENLQDIEDKVSQSLSISKAQTPVRDACMIKDSVHSADRGSRGSSECRGVSPSQDEQHRIQHPLVTRHEELRERARQLLEQARNQNKSTGLGSTATSPVEQNDEERQQQLRERARKLIAEARMGVAVNSSQIGDENTSERRSIDDQNNSPRRSMTPSTPGDRISVKSEYNGNVVPNATSPDAEKKLGSPLYSFSKIMERISPEKSPDGGPYARRGLGKDMSSYIQNELEALEREQSQIDVQAGKLEKQLRAAMESDNEEETERLMSLWFTLVNKKNALLRRQMQLNILEKEDDLERRFELLNRELRSILAVEEWQKTTEQKVRENLLLEELVSIVNKRDELVHHLDTQERAIEDDDEIERNLSRAGLAQRNKNCMRPKLQ</sequence>
<dbReference type="SMART" id="SM00033">
    <property type="entry name" value="CH"/>
    <property type="match status" value="1"/>
</dbReference>
<dbReference type="InterPro" id="IPR001715">
    <property type="entry name" value="CH_dom"/>
</dbReference>
<feature type="domain" description="Calponin-homology (CH)" evidence="6">
    <location>
        <begin position="358"/>
        <end position="463"/>
    </location>
</feature>
<comment type="subcellular location">
    <subcellularLocation>
        <location evidence="1">Endosome</location>
    </subcellularLocation>
</comment>
<dbReference type="OrthoDB" id="5972258at2759"/>
<evidence type="ECO:0000256" key="2">
    <source>
        <dbReference type="ARBA" id="ARBA00022553"/>
    </source>
</evidence>
<feature type="region of interest" description="Disordered" evidence="5">
    <location>
        <begin position="768"/>
        <end position="828"/>
    </location>
</feature>
<dbReference type="Proteomes" id="UP000215335">
    <property type="component" value="Unassembled WGS sequence"/>
</dbReference>
<dbReference type="Pfam" id="PF10358">
    <property type="entry name" value="NT-C2"/>
    <property type="match status" value="1"/>
</dbReference>
<keyword evidence="3" id="KW-0967">Endosome</keyword>
<feature type="region of interest" description="Disordered" evidence="5">
    <location>
        <begin position="723"/>
        <end position="750"/>
    </location>
</feature>
<dbReference type="InterPro" id="IPR050540">
    <property type="entry name" value="F-actin_Monoox_Mical"/>
</dbReference>
<comment type="caution">
    <text evidence="9">The sequence shown here is derived from an EMBL/GenBank/DDBJ whole genome shotgun (WGS) entry which is preliminary data.</text>
</comment>
<dbReference type="PANTHER" id="PTHR23167:SF46">
    <property type="entry name" value="EPS15 HOMOLOGY DOMAIN CONTAINING PROTEIN-BINDING PROTEIN 1, ISOFORM F"/>
    <property type="match status" value="1"/>
</dbReference>
<organism evidence="9 10">
    <name type="scientific">Trichomalopsis sarcophagae</name>
    <dbReference type="NCBI Taxonomy" id="543379"/>
    <lineage>
        <taxon>Eukaryota</taxon>
        <taxon>Metazoa</taxon>
        <taxon>Ecdysozoa</taxon>
        <taxon>Arthropoda</taxon>
        <taxon>Hexapoda</taxon>
        <taxon>Insecta</taxon>
        <taxon>Pterygota</taxon>
        <taxon>Neoptera</taxon>
        <taxon>Endopterygota</taxon>
        <taxon>Hymenoptera</taxon>
        <taxon>Apocrita</taxon>
        <taxon>Proctotrupomorpha</taxon>
        <taxon>Chalcidoidea</taxon>
        <taxon>Pteromalidae</taxon>
        <taxon>Pteromalinae</taxon>
        <taxon>Trichomalopsis</taxon>
    </lineage>
</organism>
<dbReference type="InterPro" id="IPR022735">
    <property type="entry name" value="bMERB_dom"/>
</dbReference>
<gene>
    <name evidence="9" type="ORF">TSAR_001337</name>
</gene>
<protein>
    <recommendedName>
        <fullName evidence="11">EH domain-binding protein 1</fullName>
    </recommendedName>
</protein>
<keyword evidence="10" id="KW-1185">Reference proteome</keyword>
<dbReference type="CDD" id="cd21198">
    <property type="entry name" value="CH_EHBP"/>
    <property type="match status" value="1"/>
</dbReference>
<dbReference type="Pfam" id="PF12130">
    <property type="entry name" value="bMERB_dom"/>
    <property type="match status" value="1"/>
</dbReference>
<dbReference type="SUPFAM" id="SSF47576">
    <property type="entry name" value="Calponin-homology domain, CH-domain"/>
    <property type="match status" value="1"/>
</dbReference>
<dbReference type="Pfam" id="PF00307">
    <property type="entry name" value="CH"/>
    <property type="match status" value="1"/>
</dbReference>
<name>A0A232FKL6_9HYME</name>
<dbReference type="SMART" id="SM01203">
    <property type="entry name" value="DUF3585"/>
    <property type="match status" value="1"/>
</dbReference>
<dbReference type="PANTHER" id="PTHR23167">
    <property type="entry name" value="CALPONIN HOMOLOGY DOMAIN-CONTAINING PROTEIN DDB_G0272472-RELATED"/>
    <property type="match status" value="1"/>
</dbReference>
<evidence type="ECO:0000256" key="3">
    <source>
        <dbReference type="ARBA" id="ARBA00022753"/>
    </source>
</evidence>
<evidence type="ECO:0000256" key="4">
    <source>
        <dbReference type="ARBA" id="ARBA00023054"/>
    </source>
</evidence>
<evidence type="ECO:0000313" key="9">
    <source>
        <dbReference type="EMBL" id="OXU30867.1"/>
    </source>
</evidence>
<evidence type="ECO:0000259" key="7">
    <source>
        <dbReference type="PROSITE" id="PS51840"/>
    </source>
</evidence>
<feature type="region of interest" description="Disordered" evidence="5">
    <location>
        <begin position="593"/>
        <end position="628"/>
    </location>
</feature>
<evidence type="ECO:0000259" key="8">
    <source>
        <dbReference type="PROSITE" id="PS51848"/>
    </source>
</evidence>
<dbReference type="PROSITE" id="PS51848">
    <property type="entry name" value="BMERB"/>
    <property type="match status" value="1"/>
</dbReference>
<feature type="compositionally biased region" description="Basic and acidic residues" evidence="5">
    <location>
        <begin position="593"/>
        <end position="602"/>
    </location>
</feature>
<dbReference type="FunFam" id="1.10.418.10:FF:000023">
    <property type="entry name" value="EH domain-binding protein 1 isoform X1"/>
    <property type="match status" value="1"/>
</dbReference>
<dbReference type="InterPro" id="IPR036872">
    <property type="entry name" value="CH_dom_sf"/>
</dbReference>
<dbReference type="AlphaFoldDB" id="A0A232FKL6"/>
<dbReference type="GO" id="GO:0005768">
    <property type="term" value="C:endosome"/>
    <property type="evidence" value="ECO:0007669"/>
    <property type="project" value="UniProtKB-SubCell"/>
</dbReference>
<proteinExistence type="predicted"/>
<feature type="compositionally biased region" description="Basic and acidic residues" evidence="5">
    <location>
        <begin position="509"/>
        <end position="523"/>
    </location>
</feature>
<feature type="domain" description="C2 NT-type" evidence="7">
    <location>
        <begin position="8"/>
        <end position="186"/>
    </location>
</feature>
<keyword evidence="4" id="KW-0175">Coiled coil</keyword>
<feature type="compositionally biased region" description="Low complexity" evidence="5">
    <location>
        <begin position="605"/>
        <end position="624"/>
    </location>
</feature>
<evidence type="ECO:0008006" key="11">
    <source>
        <dbReference type="Google" id="ProtNLM"/>
    </source>
</evidence>
<dbReference type="PROSITE" id="PS51840">
    <property type="entry name" value="C2_NT"/>
    <property type="match status" value="1"/>
</dbReference>
<feature type="compositionally biased region" description="Polar residues" evidence="5">
    <location>
        <begin position="786"/>
        <end position="799"/>
    </location>
</feature>
<evidence type="ECO:0000313" key="10">
    <source>
        <dbReference type="Proteomes" id="UP000215335"/>
    </source>
</evidence>
<feature type="compositionally biased region" description="Polar residues" evidence="5">
    <location>
        <begin position="808"/>
        <end position="820"/>
    </location>
</feature>
<feature type="domain" description="BMERB" evidence="8">
    <location>
        <begin position="839"/>
        <end position="1002"/>
    </location>
</feature>
<dbReference type="STRING" id="543379.A0A232FKL6"/>
<feature type="region of interest" description="Disordered" evidence="5">
    <location>
        <begin position="675"/>
        <end position="703"/>
    </location>
</feature>